<dbReference type="KEGG" id="pej:FYC62_06790"/>
<dbReference type="NCBIfam" id="TIGR04183">
    <property type="entry name" value="Por_Secre_tail"/>
    <property type="match status" value="1"/>
</dbReference>
<evidence type="ECO:0000256" key="1">
    <source>
        <dbReference type="SAM" id="SignalP"/>
    </source>
</evidence>
<keyword evidence="3" id="KW-1185">Reference proteome</keyword>
<sequence length="478" mass="51237">MKRKLLLALGLLLSASFVKGQFSPFNRTINVNLNRGVSPANDTTALGIVSPPSKYYESPLPSSLTSIQGRFFPNITDGSLKLRAISYQPSAEFKLNGDILSIKNPTTSIAKVAAFSIANADPIVKFKFTIDLTTYTGANAFAIAFGNTAAPSTLTSISSPFTSAADIFGAFRVVISGSNMVTQYRPLDGLVGGVATAQVNTATPYLIKAGLSQVVEVFANSTAAASSYTYGVNTVNIPANTYHVYVDGVKYAEDFPKASSTYTQSTINAISFAYSGGTTQQTINLSNISVTYPSATLPVSLTSFTGENTASGIRLNWKTASEQNNSHFELLRAGEDKNFKFISRISGKGNSDVVQNYSFNDESPLNGNNYYQLKQVDFDGTETIFNQLVAVKSSLNNQSFKVSVSEESVLNAHIYASSPTSAKIAVYDMSGRKLFEEQVSLQEGNNIVSKAIPAIQTGVYVARVLANGLNAQTKFVKK</sequence>
<name>A0A5C0VKD0_9SPHI</name>
<reference evidence="2 3" key="1">
    <citation type="submission" date="2019-08" db="EMBL/GenBank/DDBJ databases">
        <title>Pedobacter sp. nov., isolated from Han river, South Korea.</title>
        <authorList>
            <person name="Lee D.-H."/>
            <person name="Kim Y.-S."/>
            <person name="Hwang E.-M."/>
            <person name="Le Tran T.C."/>
            <person name="Cha C.-J."/>
        </authorList>
    </citation>
    <scope>NUCLEOTIDE SEQUENCE [LARGE SCALE GENOMIC DNA]</scope>
    <source>
        <strain evidence="2 3">CJ43</strain>
    </source>
</reference>
<feature type="signal peptide" evidence="1">
    <location>
        <begin position="1"/>
        <end position="20"/>
    </location>
</feature>
<keyword evidence="1" id="KW-0732">Signal</keyword>
<dbReference type="RefSeq" id="WP_149074415.1">
    <property type="nucleotide sequence ID" value="NZ_CP043329.1"/>
</dbReference>
<dbReference type="EMBL" id="CP043329">
    <property type="protein sequence ID" value="QEK51404.1"/>
    <property type="molecule type" value="Genomic_DNA"/>
</dbReference>
<gene>
    <name evidence="2" type="ORF">FYC62_06790</name>
</gene>
<accession>A0A5C0VKD0</accession>
<protein>
    <submittedName>
        <fullName evidence="2">T9SS type A sorting domain-containing protein</fullName>
    </submittedName>
</protein>
<dbReference type="InterPro" id="IPR026444">
    <property type="entry name" value="Secre_tail"/>
</dbReference>
<dbReference type="AlphaFoldDB" id="A0A5C0VKD0"/>
<evidence type="ECO:0000313" key="3">
    <source>
        <dbReference type="Proteomes" id="UP000323653"/>
    </source>
</evidence>
<evidence type="ECO:0000313" key="2">
    <source>
        <dbReference type="EMBL" id="QEK51404.1"/>
    </source>
</evidence>
<proteinExistence type="predicted"/>
<feature type="chain" id="PRO_5022987238" evidence="1">
    <location>
        <begin position="21"/>
        <end position="478"/>
    </location>
</feature>
<organism evidence="2 3">
    <name type="scientific">Pedobacter aquae</name>
    <dbReference type="NCBI Taxonomy" id="2605747"/>
    <lineage>
        <taxon>Bacteria</taxon>
        <taxon>Pseudomonadati</taxon>
        <taxon>Bacteroidota</taxon>
        <taxon>Sphingobacteriia</taxon>
        <taxon>Sphingobacteriales</taxon>
        <taxon>Sphingobacteriaceae</taxon>
        <taxon>Pedobacter</taxon>
    </lineage>
</organism>
<dbReference type="Proteomes" id="UP000323653">
    <property type="component" value="Chromosome"/>
</dbReference>